<sequence length="63" mass="7400">MTLKQYEELREKRIYEPLWLDLLNASGFAGCTRQGHIVDRRYYPDAMPVAENRMMGIAKPKKV</sequence>
<comment type="caution">
    <text evidence="1">The sequence shown here is derived from an EMBL/GenBank/DDBJ whole genome shotgun (WGS) entry which is preliminary data.</text>
</comment>
<name>A0ABP1FDV8_9FLAO</name>
<proteinExistence type="predicted"/>
<protein>
    <submittedName>
        <fullName evidence="1">Uncharacterized protein</fullName>
    </submittedName>
</protein>
<dbReference type="Proteomes" id="UP001497602">
    <property type="component" value="Unassembled WGS sequence"/>
</dbReference>
<gene>
    <name evidence="1" type="ORF">T190115A13A_270046</name>
</gene>
<dbReference type="RefSeq" id="WP_348738435.1">
    <property type="nucleotide sequence ID" value="NZ_CAXJRC010000019.1"/>
</dbReference>
<reference evidence="1 2" key="1">
    <citation type="submission" date="2024-05" db="EMBL/GenBank/DDBJ databases">
        <authorList>
            <person name="Duchaud E."/>
        </authorList>
    </citation>
    <scope>NUCLEOTIDE SEQUENCE [LARGE SCALE GENOMIC DNA]</scope>
    <source>
        <strain evidence="1">Ena-SAMPLE-TAB-13-05-2024-13:56:06:370-140305</strain>
    </source>
</reference>
<evidence type="ECO:0000313" key="1">
    <source>
        <dbReference type="EMBL" id="CAL2106689.1"/>
    </source>
</evidence>
<keyword evidence="2" id="KW-1185">Reference proteome</keyword>
<accession>A0ABP1FDV8</accession>
<evidence type="ECO:0000313" key="2">
    <source>
        <dbReference type="Proteomes" id="UP001497602"/>
    </source>
</evidence>
<dbReference type="EMBL" id="CAXJRC010000019">
    <property type="protein sequence ID" value="CAL2106689.1"/>
    <property type="molecule type" value="Genomic_DNA"/>
</dbReference>
<organism evidence="1 2">
    <name type="scientific">Tenacibaculum vairaonense</name>
    <dbReference type="NCBI Taxonomy" id="3137860"/>
    <lineage>
        <taxon>Bacteria</taxon>
        <taxon>Pseudomonadati</taxon>
        <taxon>Bacteroidota</taxon>
        <taxon>Flavobacteriia</taxon>
        <taxon>Flavobacteriales</taxon>
        <taxon>Flavobacteriaceae</taxon>
        <taxon>Tenacibaculum</taxon>
    </lineage>
</organism>